<organism evidence="1">
    <name type="scientific">marine sediment metagenome</name>
    <dbReference type="NCBI Taxonomy" id="412755"/>
    <lineage>
        <taxon>unclassified sequences</taxon>
        <taxon>metagenomes</taxon>
        <taxon>ecological metagenomes</taxon>
    </lineage>
</organism>
<feature type="non-terminal residue" evidence="1">
    <location>
        <position position="1"/>
    </location>
</feature>
<sequence length="333" mass="37665">LTTSANVLVIFIGNPTRAKGRFAKGLRDKVNNIVFNFSCLDNPNYNHKQVLIPGVATYEWVEDKRRRWGENDPRWYGRVLGQIPPMGTSSVFPEDIMNLMYGRHTLLALHSANAGVSVDVAGDGVDDEVIMSGKGGEVKDVYVRGSMSPSDTAHKAVKMCKEVNGSFIIIDCDGMGIKVHQELRKLHRDFLKSIQLVKFHGSAPCTIYDKKKQRPEYANMRAEAAFVARERGQHGIAAVDINAKELIDDLMEEEWFEKNGKIQLEDKDDIKERLGRSPGQGDCWKMLQWAFNQNYKSIDTRENTKLPAYAMAENTGQMMSPRNLPRYANTKMY</sequence>
<accession>A0A0F9FEL7</accession>
<dbReference type="AlphaFoldDB" id="A0A0F9FEL7"/>
<comment type="caution">
    <text evidence="1">The sequence shown here is derived from an EMBL/GenBank/DDBJ whole genome shotgun (WGS) entry which is preliminary data.</text>
</comment>
<protein>
    <recommendedName>
        <fullName evidence="2">Terminase large subunit gp17-like C-terminal domain-containing protein</fullName>
    </recommendedName>
</protein>
<evidence type="ECO:0008006" key="2">
    <source>
        <dbReference type="Google" id="ProtNLM"/>
    </source>
</evidence>
<reference evidence="1" key="1">
    <citation type="journal article" date="2015" name="Nature">
        <title>Complex archaea that bridge the gap between prokaryotes and eukaryotes.</title>
        <authorList>
            <person name="Spang A."/>
            <person name="Saw J.H."/>
            <person name="Jorgensen S.L."/>
            <person name="Zaremba-Niedzwiedzka K."/>
            <person name="Martijn J."/>
            <person name="Lind A.E."/>
            <person name="van Eijk R."/>
            <person name="Schleper C."/>
            <person name="Guy L."/>
            <person name="Ettema T.J."/>
        </authorList>
    </citation>
    <scope>NUCLEOTIDE SEQUENCE</scope>
</reference>
<evidence type="ECO:0000313" key="1">
    <source>
        <dbReference type="EMBL" id="KKL84723.1"/>
    </source>
</evidence>
<proteinExistence type="predicted"/>
<dbReference type="EMBL" id="LAZR01021622">
    <property type="protein sequence ID" value="KKL84723.1"/>
    <property type="molecule type" value="Genomic_DNA"/>
</dbReference>
<name>A0A0F9FEL7_9ZZZZ</name>
<gene>
    <name evidence="1" type="ORF">LCGC14_1961840</name>
</gene>
<dbReference type="Gene3D" id="3.30.420.240">
    <property type="match status" value="1"/>
</dbReference>